<dbReference type="Gene3D" id="3.60.10.10">
    <property type="entry name" value="Endonuclease/exonuclease/phosphatase"/>
    <property type="match status" value="1"/>
</dbReference>
<feature type="signal peptide" evidence="1">
    <location>
        <begin position="1"/>
        <end position="27"/>
    </location>
</feature>
<evidence type="ECO:0008006" key="4">
    <source>
        <dbReference type="Google" id="ProtNLM"/>
    </source>
</evidence>
<reference evidence="2 3" key="1">
    <citation type="journal article" date="2019" name="Int. J. Syst. Evol. Microbiol.">
        <title>The Global Catalogue of Microorganisms (GCM) 10K type strain sequencing project: providing services to taxonomists for standard genome sequencing and annotation.</title>
        <authorList>
            <consortium name="The Broad Institute Genomics Platform"/>
            <consortium name="The Broad Institute Genome Sequencing Center for Infectious Disease"/>
            <person name="Wu L."/>
            <person name="Ma J."/>
        </authorList>
    </citation>
    <scope>NUCLEOTIDE SEQUENCE [LARGE SCALE GENOMIC DNA]</scope>
    <source>
        <strain evidence="2 3">JCM 15628</strain>
    </source>
</reference>
<feature type="chain" id="PRO_5045350796" description="Endonuclease/exonuclease/phosphatase domain-containing protein" evidence="1">
    <location>
        <begin position="28"/>
        <end position="295"/>
    </location>
</feature>
<protein>
    <recommendedName>
        <fullName evidence="4">Endonuclease/exonuclease/phosphatase domain-containing protein</fullName>
    </recommendedName>
</protein>
<dbReference type="Proteomes" id="UP001500013">
    <property type="component" value="Unassembled WGS sequence"/>
</dbReference>
<evidence type="ECO:0000313" key="3">
    <source>
        <dbReference type="Proteomes" id="UP001500013"/>
    </source>
</evidence>
<dbReference type="SUPFAM" id="SSF56219">
    <property type="entry name" value="DNase I-like"/>
    <property type="match status" value="1"/>
</dbReference>
<sequence length="295" mass="30860">MRARPLRSPRWAAAAACFAAVSAGCLAGCDVGGAAREPTDVSRPTLGAPGTTVRVLQMNLCNSGRAGCYSHGRAITLAAALVHEHQPEMVSLNEVCRSDLRPLEQALSAGFPKAAVATAFAPAKDRQTQAPVRCQNGQEFGDGVLLVVARPEGGARTDSGLYPAQDLQDTEERVWVCIHLAAGLSACTTHTSSTDAAVALNQCRYLLDSVVPMISRRGGVGPIIIGADLNLAARGSPSPQSCVPSGYQRTDDGGLQDVMVGPDLRVRGHWVLDMHGTTDHPGLLVDVDLRPPSVG</sequence>
<dbReference type="InterPro" id="IPR036691">
    <property type="entry name" value="Endo/exonu/phosph_ase_sf"/>
</dbReference>
<evidence type="ECO:0000256" key="1">
    <source>
        <dbReference type="SAM" id="SignalP"/>
    </source>
</evidence>
<organism evidence="2 3">
    <name type="scientific">Terrabacter lapilli</name>
    <dbReference type="NCBI Taxonomy" id="436231"/>
    <lineage>
        <taxon>Bacteria</taxon>
        <taxon>Bacillati</taxon>
        <taxon>Actinomycetota</taxon>
        <taxon>Actinomycetes</taxon>
        <taxon>Micrococcales</taxon>
        <taxon>Intrasporangiaceae</taxon>
        <taxon>Terrabacter</taxon>
    </lineage>
</organism>
<keyword evidence="3" id="KW-1185">Reference proteome</keyword>
<evidence type="ECO:0000313" key="2">
    <source>
        <dbReference type="EMBL" id="GAA1984708.1"/>
    </source>
</evidence>
<keyword evidence="1" id="KW-0732">Signal</keyword>
<name>A0ABN2SD76_9MICO</name>
<gene>
    <name evidence="2" type="ORF">GCM10009817_27680</name>
</gene>
<proteinExistence type="predicted"/>
<comment type="caution">
    <text evidence="2">The sequence shown here is derived from an EMBL/GenBank/DDBJ whole genome shotgun (WGS) entry which is preliminary data.</text>
</comment>
<dbReference type="EMBL" id="BAAAPU010000008">
    <property type="protein sequence ID" value="GAA1984708.1"/>
    <property type="molecule type" value="Genomic_DNA"/>
</dbReference>
<dbReference type="PROSITE" id="PS51257">
    <property type="entry name" value="PROKAR_LIPOPROTEIN"/>
    <property type="match status" value="1"/>
</dbReference>
<accession>A0ABN2SD76</accession>